<keyword evidence="3" id="KW-1185">Reference proteome</keyword>
<protein>
    <recommendedName>
        <fullName evidence="1">Serine aminopeptidase S33 domain-containing protein</fullName>
    </recommendedName>
</protein>
<dbReference type="PANTHER" id="PTHR12277:SF81">
    <property type="entry name" value="PROTEIN ABHD13"/>
    <property type="match status" value="1"/>
</dbReference>
<organism evidence="2 3">
    <name type="scientific">Plasmodium relictum</name>
    <dbReference type="NCBI Taxonomy" id="85471"/>
    <lineage>
        <taxon>Eukaryota</taxon>
        <taxon>Sar</taxon>
        <taxon>Alveolata</taxon>
        <taxon>Apicomplexa</taxon>
        <taxon>Aconoidasida</taxon>
        <taxon>Haemosporida</taxon>
        <taxon>Plasmodiidae</taxon>
        <taxon>Plasmodium</taxon>
        <taxon>Plasmodium (Haemamoeba)</taxon>
    </lineage>
</organism>
<dbReference type="RefSeq" id="XP_028531905.1">
    <property type="nucleotide sequence ID" value="XM_028675303.1"/>
</dbReference>
<accession>A0A1J1H1V2</accession>
<dbReference type="AlphaFoldDB" id="A0A1J1H1V2"/>
<sequence length="285" mass="32743">MIVLKYIFAILVAFLAFDSYIFGYGNLNPKEDYSVGKNYENVFLRTKEGYLYKCWYIKTQGQEQKPVILYFLGNGGFIEGNIKIYDKLVMELDVDIFSCSNRGSGSNEGKATEIDLYSDAEMYINYLKKRNPPHIFVFGRSMGGAVAIELAHKHQDDITGLIVQNTFLSLKKLAKYSHAFLYFFLINYNLIIRSKMDNESKIKEINIPTLINVSLMDEVVPPFHSELLYKLSTSKIKVLYSSLKGTHNNITKGDGRNYYVTFKEFINNSIAARENREREQIAIAN</sequence>
<gene>
    <name evidence="2" type="ORF">PRELSG_0505400</name>
</gene>
<dbReference type="EMBL" id="LN835300">
    <property type="protein sequence ID" value="CRG98896.1"/>
    <property type="molecule type" value="Genomic_DNA"/>
</dbReference>
<evidence type="ECO:0000259" key="1">
    <source>
        <dbReference type="Pfam" id="PF12146"/>
    </source>
</evidence>
<feature type="domain" description="Serine aminopeptidase S33" evidence="1">
    <location>
        <begin position="93"/>
        <end position="173"/>
    </location>
</feature>
<dbReference type="InterPro" id="IPR029058">
    <property type="entry name" value="AB_hydrolase_fold"/>
</dbReference>
<dbReference type="OMA" id="QYWTSED"/>
<dbReference type="GO" id="GO:0016020">
    <property type="term" value="C:membrane"/>
    <property type="evidence" value="ECO:0007669"/>
    <property type="project" value="TreeGrafter"/>
</dbReference>
<dbReference type="GeneID" id="39734997"/>
<dbReference type="VEuPathDB" id="PlasmoDB:PRELSG_0505400"/>
<evidence type="ECO:0000313" key="3">
    <source>
        <dbReference type="Proteomes" id="UP000220158"/>
    </source>
</evidence>
<proteinExistence type="predicted"/>
<evidence type="ECO:0000313" key="2">
    <source>
        <dbReference type="EMBL" id="CRG98896.1"/>
    </source>
</evidence>
<dbReference type="GO" id="GO:0008474">
    <property type="term" value="F:palmitoyl-(protein) hydrolase activity"/>
    <property type="evidence" value="ECO:0007669"/>
    <property type="project" value="TreeGrafter"/>
</dbReference>
<dbReference type="SUPFAM" id="SSF53474">
    <property type="entry name" value="alpha/beta-Hydrolases"/>
    <property type="match status" value="1"/>
</dbReference>
<name>A0A1J1H1V2_PLARL</name>
<dbReference type="OrthoDB" id="10249433at2759"/>
<dbReference type="Gene3D" id="3.40.50.1820">
    <property type="entry name" value="alpha/beta hydrolase"/>
    <property type="match status" value="1"/>
</dbReference>
<dbReference type="Proteomes" id="UP000220158">
    <property type="component" value="Chromosome 5"/>
</dbReference>
<dbReference type="KEGG" id="prel:PRELSG_0505400"/>
<dbReference type="PANTHER" id="PTHR12277">
    <property type="entry name" value="ALPHA/BETA HYDROLASE DOMAIN-CONTAINING PROTEIN"/>
    <property type="match status" value="1"/>
</dbReference>
<dbReference type="Pfam" id="PF12146">
    <property type="entry name" value="Hydrolase_4"/>
    <property type="match status" value="1"/>
</dbReference>
<dbReference type="InterPro" id="IPR022742">
    <property type="entry name" value="Hydrolase_4"/>
</dbReference>
<reference evidence="2 3" key="1">
    <citation type="submission" date="2015-04" db="EMBL/GenBank/DDBJ databases">
        <authorList>
            <consortium name="Pathogen Informatics"/>
        </authorList>
    </citation>
    <scope>NUCLEOTIDE SEQUENCE [LARGE SCALE GENOMIC DNA]</scope>
    <source>
        <strain evidence="2 3">SGS1</strain>
    </source>
</reference>